<keyword evidence="29" id="KW-1185">Reference proteome</keyword>
<comment type="caution">
    <text evidence="28">The sequence shown here is derived from an EMBL/GenBank/DDBJ whole genome shotgun (WGS) entry which is preliminary data.</text>
</comment>
<evidence type="ECO:0000256" key="7">
    <source>
        <dbReference type="ARBA" id="ARBA00022432"/>
    </source>
</evidence>
<dbReference type="PIRSF" id="PIRSF001594">
    <property type="entry name" value="Pyruv_carbox"/>
    <property type="match status" value="1"/>
</dbReference>
<dbReference type="FunFam" id="3.20.20.70:FF:000033">
    <property type="entry name" value="Pyruvate carboxylase"/>
    <property type="match status" value="1"/>
</dbReference>
<protein>
    <recommendedName>
        <fullName evidence="17 18">Pyruvate carboxylase</fullName>
        <ecNumber evidence="6 18">6.4.1.1</ecNumber>
    </recommendedName>
</protein>
<dbReference type="InterPro" id="IPR011761">
    <property type="entry name" value="ATP-grasp"/>
</dbReference>
<dbReference type="InterPro" id="IPR016185">
    <property type="entry name" value="PreATP-grasp_dom_sf"/>
</dbReference>
<comment type="cofactor">
    <cofactor evidence="2 18">
        <name>biotin</name>
        <dbReference type="ChEBI" id="CHEBI:57586"/>
    </cofactor>
</comment>
<dbReference type="CDD" id="cd07937">
    <property type="entry name" value="DRE_TIM_PC_TC_5S"/>
    <property type="match status" value="1"/>
</dbReference>
<feature type="binding site" evidence="20">
    <location>
        <position position="139"/>
    </location>
    <ligand>
        <name>ATP</name>
        <dbReference type="ChEBI" id="CHEBI:30616"/>
    </ligand>
</feature>
<dbReference type="Proteomes" id="UP000283895">
    <property type="component" value="Unassembled WGS sequence"/>
</dbReference>
<dbReference type="FunFam" id="2.40.50.100:FF:000003">
    <property type="entry name" value="Acetyl-CoA carboxylase biotin carboxyl carrier protein"/>
    <property type="match status" value="1"/>
</dbReference>
<dbReference type="Pfam" id="PF02436">
    <property type="entry name" value="PYC_OADA"/>
    <property type="match status" value="1"/>
</dbReference>
<evidence type="ECO:0000256" key="13">
    <source>
        <dbReference type="ARBA" id="ARBA00022840"/>
    </source>
</evidence>
<dbReference type="InterPro" id="IPR055268">
    <property type="entry name" value="PCB-like"/>
</dbReference>
<evidence type="ECO:0000256" key="16">
    <source>
        <dbReference type="ARBA" id="ARBA00049382"/>
    </source>
</evidence>
<feature type="binding site" evidence="20">
    <location>
        <position position="258"/>
    </location>
    <ligand>
        <name>ATP</name>
        <dbReference type="ChEBI" id="CHEBI:30616"/>
    </ligand>
</feature>
<evidence type="ECO:0000259" key="25">
    <source>
        <dbReference type="PROSITE" id="PS50975"/>
    </source>
</evidence>
<dbReference type="Pfam" id="PF02785">
    <property type="entry name" value="Biotin_carb_C"/>
    <property type="match status" value="1"/>
</dbReference>
<dbReference type="NCBIfam" id="NF009554">
    <property type="entry name" value="PRK12999.1"/>
    <property type="match status" value="1"/>
</dbReference>
<evidence type="ECO:0000256" key="22">
    <source>
        <dbReference type="PIRSR" id="PIRSR001594-4"/>
    </source>
</evidence>
<feature type="active site" evidence="19">
    <location>
        <position position="315"/>
    </location>
</feature>
<dbReference type="Pfam" id="PF00364">
    <property type="entry name" value="Biotin_lipoyl"/>
    <property type="match status" value="1"/>
</dbReference>
<dbReference type="PROSITE" id="PS00188">
    <property type="entry name" value="BIOTIN"/>
    <property type="match status" value="1"/>
</dbReference>
<dbReference type="SUPFAM" id="SSF51230">
    <property type="entry name" value="Single hybrid motif"/>
    <property type="match status" value="1"/>
</dbReference>
<dbReference type="Gene3D" id="3.10.600.10">
    <property type="entry name" value="pyruvate carboxylase f1077a mutant domain"/>
    <property type="match status" value="1"/>
</dbReference>
<dbReference type="PROSITE" id="PS50979">
    <property type="entry name" value="BC"/>
    <property type="match status" value="1"/>
</dbReference>
<feature type="region of interest" description="Disordered" evidence="23">
    <location>
        <begin position="1"/>
        <end position="24"/>
    </location>
</feature>
<comment type="cofactor">
    <cofactor evidence="1">
        <name>Zn(2+)</name>
        <dbReference type="ChEBI" id="CHEBI:29105"/>
    </cofactor>
</comment>
<dbReference type="InterPro" id="IPR000089">
    <property type="entry name" value="Biotin_lipoyl"/>
</dbReference>
<organism evidence="28 29">
    <name type="scientific">Cytospora schulzeri</name>
    <dbReference type="NCBI Taxonomy" id="448051"/>
    <lineage>
        <taxon>Eukaryota</taxon>
        <taxon>Fungi</taxon>
        <taxon>Dikarya</taxon>
        <taxon>Ascomycota</taxon>
        <taxon>Pezizomycotina</taxon>
        <taxon>Sordariomycetes</taxon>
        <taxon>Sordariomycetidae</taxon>
        <taxon>Diaporthales</taxon>
        <taxon>Cytosporaceae</taxon>
        <taxon>Cytospora</taxon>
    </lineage>
</organism>
<dbReference type="GO" id="GO:0006094">
    <property type="term" value="P:gluconeogenesis"/>
    <property type="evidence" value="ECO:0007669"/>
    <property type="project" value="UniProtKB-UniPathway"/>
</dbReference>
<feature type="binding site" evidence="20">
    <location>
        <position position="892"/>
    </location>
    <ligand>
        <name>substrate</name>
    </ligand>
</feature>
<evidence type="ECO:0000256" key="17">
    <source>
        <dbReference type="ARBA" id="ARBA00072910"/>
    </source>
</evidence>
<gene>
    <name evidence="28" type="ORF">VMCG_09982</name>
</gene>
<feature type="binding site" evidence="21">
    <location>
        <position position="757"/>
    </location>
    <ligand>
        <name>Mn(2+)</name>
        <dbReference type="ChEBI" id="CHEBI:29035"/>
    </ligand>
</feature>
<feature type="binding site" evidence="20">
    <location>
        <position position="631"/>
    </location>
    <ligand>
        <name>substrate</name>
    </ligand>
</feature>
<dbReference type="SUPFAM" id="SSF51246">
    <property type="entry name" value="Rudiment single hybrid motif"/>
    <property type="match status" value="1"/>
</dbReference>
<feature type="binding site" description="via carbamate group" evidence="21">
    <location>
        <position position="727"/>
    </location>
    <ligand>
        <name>Mn(2+)</name>
        <dbReference type="ChEBI" id="CHEBI:29035"/>
    </ligand>
</feature>
<feature type="domain" description="Lipoyl-binding" evidence="24">
    <location>
        <begin position="1088"/>
        <end position="1163"/>
    </location>
</feature>
<dbReference type="GO" id="GO:0046872">
    <property type="term" value="F:metal ion binding"/>
    <property type="evidence" value="ECO:0007669"/>
    <property type="project" value="UniProtKB-KW"/>
</dbReference>
<dbReference type="InterPro" id="IPR005479">
    <property type="entry name" value="CPAse_ATP-bd"/>
</dbReference>
<dbReference type="AlphaFoldDB" id="A0A423VIY6"/>
<dbReference type="InterPro" id="IPR005482">
    <property type="entry name" value="Biotin_COase_C"/>
</dbReference>
<dbReference type="PROSITE" id="PS50975">
    <property type="entry name" value="ATP_GRASP"/>
    <property type="match status" value="1"/>
</dbReference>
<dbReference type="SMART" id="SM00878">
    <property type="entry name" value="Biotin_carb_C"/>
    <property type="match status" value="1"/>
</dbReference>
<comment type="function">
    <text evidence="3">Pyruvate carboxylase catalyzes a 2-step reaction, involving the ATP-dependent carboxylation of the covalently attached biotin in the first step and the transfer of the carboxyl group to pyruvate in the second.</text>
</comment>
<name>A0A423VIY6_9PEZI</name>
<evidence type="ECO:0000259" key="27">
    <source>
        <dbReference type="PROSITE" id="PS50991"/>
    </source>
</evidence>
<dbReference type="InterPro" id="IPR000891">
    <property type="entry name" value="PYR_CT"/>
</dbReference>
<feature type="binding site" evidence="21">
    <location>
        <position position="559"/>
    </location>
    <ligand>
        <name>Mn(2+)</name>
        <dbReference type="ChEBI" id="CHEBI:29035"/>
    </ligand>
</feature>
<evidence type="ECO:0000256" key="21">
    <source>
        <dbReference type="PIRSR" id="PIRSR001594-3"/>
    </source>
</evidence>
<dbReference type="InterPro" id="IPR011764">
    <property type="entry name" value="Biotin_carboxylation_dom"/>
</dbReference>
<dbReference type="PROSITE" id="PS50968">
    <property type="entry name" value="BIOTINYL_LIPOYL"/>
    <property type="match status" value="1"/>
</dbReference>
<accession>A0A423VIY6</accession>
<keyword evidence="15" id="KW-0511">Multifunctional enzyme</keyword>
<feature type="domain" description="Pyruvate carboxyltransferase" evidence="27">
    <location>
        <begin position="550"/>
        <end position="818"/>
    </location>
</feature>
<evidence type="ECO:0000256" key="11">
    <source>
        <dbReference type="ARBA" id="ARBA00022741"/>
    </source>
</evidence>
<dbReference type="NCBIfam" id="NF006761">
    <property type="entry name" value="PRK09282.1"/>
    <property type="match status" value="1"/>
</dbReference>
<evidence type="ECO:0000256" key="2">
    <source>
        <dbReference type="ARBA" id="ARBA00001953"/>
    </source>
</evidence>
<dbReference type="SUPFAM" id="SSF56059">
    <property type="entry name" value="Glutathione synthetase ATP-binding domain-like"/>
    <property type="match status" value="1"/>
</dbReference>
<dbReference type="FunFam" id="3.30.1490.20:FF:000018">
    <property type="entry name" value="Biotin carboxylase"/>
    <property type="match status" value="1"/>
</dbReference>
<proteinExistence type="predicted"/>
<evidence type="ECO:0000256" key="9">
    <source>
        <dbReference type="ARBA" id="ARBA00022598"/>
    </source>
</evidence>
<dbReference type="Gene3D" id="3.20.20.70">
    <property type="entry name" value="Aldolase class I"/>
    <property type="match status" value="1"/>
</dbReference>
<comment type="function">
    <text evidence="18">Catalyzes a 2-step reaction, involving the ATP-dependent carboxylation of the covalently attached biotin in the first step and the transfer of the carboxyl group to pyruvate in the second.</text>
</comment>
<evidence type="ECO:0000256" key="6">
    <source>
        <dbReference type="ARBA" id="ARBA00013057"/>
    </source>
</evidence>
<comment type="pathway">
    <text evidence="5">Carbohydrate biosynthesis; gluconeogenesis.</text>
</comment>
<dbReference type="PANTHER" id="PTHR43778">
    <property type="entry name" value="PYRUVATE CARBOXYLASE"/>
    <property type="match status" value="1"/>
</dbReference>
<dbReference type="Gene3D" id="3.30.470.20">
    <property type="entry name" value="ATP-grasp fold, B domain"/>
    <property type="match status" value="1"/>
</dbReference>
<evidence type="ECO:0000256" key="19">
    <source>
        <dbReference type="PIRSR" id="PIRSR001594-1"/>
    </source>
</evidence>
<evidence type="ECO:0000313" key="29">
    <source>
        <dbReference type="Proteomes" id="UP000283895"/>
    </source>
</evidence>
<feature type="binding site" evidence="20">
    <location>
        <position position="223"/>
    </location>
    <ligand>
        <name>ATP</name>
        <dbReference type="ChEBI" id="CHEBI:30616"/>
    </ligand>
</feature>
<dbReference type="InterPro" id="IPR011054">
    <property type="entry name" value="Rudment_hybrid_motif"/>
</dbReference>
<evidence type="ECO:0000256" key="18">
    <source>
        <dbReference type="PIRNR" id="PIRNR001594"/>
    </source>
</evidence>
<dbReference type="CDD" id="cd06850">
    <property type="entry name" value="biotinyl_domain"/>
    <property type="match status" value="1"/>
</dbReference>
<dbReference type="GO" id="GO:0004736">
    <property type="term" value="F:pyruvate carboxylase activity"/>
    <property type="evidence" value="ECO:0007669"/>
    <property type="project" value="UniProtKB-EC"/>
</dbReference>
<feature type="modified residue" description="N6-biotinyllysine" evidence="22">
    <location>
        <position position="1129"/>
    </location>
</feature>
<dbReference type="InterPro" id="IPR005481">
    <property type="entry name" value="BC-like_N"/>
</dbReference>
<dbReference type="Pfam" id="PF02786">
    <property type="entry name" value="CPSase_L_D2"/>
    <property type="match status" value="1"/>
</dbReference>
<evidence type="ECO:0000256" key="1">
    <source>
        <dbReference type="ARBA" id="ARBA00001947"/>
    </source>
</evidence>
<evidence type="ECO:0000256" key="3">
    <source>
        <dbReference type="ARBA" id="ARBA00002380"/>
    </source>
</evidence>
<dbReference type="InterPro" id="IPR001882">
    <property type="entry name" value="Biotin_BS"/>
</dbReference>
<dbReference type="STRING" id="356882.A0A423VIY6"/>
<evidence type="ECO:0000256" key="20">
    <source>
        <dbReference type="PIRSR" id="PIRSR001594-2"/>
    </source>
</evidence>
<evidence type="ECO:0000259" key="24">
    <source>
        <dbReference type="PROSITE" id="PS50968"/>
    </source>
</evidence>
<evidence type="ECO:0000256" key="15">
    <source>
        <dbReference type="ARBA" id="ARBA00023268"/>
    </source>
</evidence>
<dbReference type="SUPFAM" id="SSF89000">
    <property type="entry name" value="post-HMGL domain-like"/>
    <property type="match status" value="1"/>
</dbReference>
<dbReference type="PROSITE" id="PS00867">
    <property type="entry name" value="CPSASE_2"/>
    <property type="match status" value="1"/>
</dbReference>
<dbReference type="PROSITE" id="PS50991">
    <property type="entry name" value="PYR_CT"/>
    <property type="match status" value="1"/>
</dbReference>
<dbReference type="GO" id="GO:0005737">
    <property type="term" value="C:cytoplasm"/>
    <property type="evidence" value="ECO:0007669"/>
    <property type="project" value="UniProtKB-SubCell"/>
</dbReference>
<feature type="domain" description="Biotin carboxylation" evidence="26">
    <location>
        <begin position="1"/>
        <end position="464"/>
    </location>
</feature>
<dbReference type="SUPFAM" id="SSF52440">
    <property type="entry name" value="PreATP-grasp domain"/>
    <property type="match status" value="1"/>
</dbReference>
<dbReference type="EMBL" id="LKEA01000059">
    <property type="protein sequence ID" value="ROV90911.1"/>
    <property type="molecule type" value="Genomic_DNA"/>
</dbReference>
<feature type="modified residue" description="N6-carboxylysine" evidence="22">
    <location>
        <position position="727"/>
    </location>
</feature>
<dbReference type="GO" id="GO:0005524">
    <property type="term" value="F:ATP binding"/>
    <property type="evidence" value="ECO:0007669"/>
    <property type="project" value="UniProtKB-UniRule"/>
</dbReference>
<sequence length="1165" mass="127287">MADTKGNDVSVDVFEEGDAPKESQSIHRIRANSTIMQLNKILASSADSFCRLTSCLCTPLLSSEADEAYVIGKRGQYTPVGAYLAGDEIIKIALEHGAQMIHPGYGFLSENADFAANVEKAGLIFVGPSPQVITALGDKVSARTLAIAAGVPVVPGTEGAVEKYEDVKSFTDQYGFPIIIKAAYGGGGRGMRVVRDYESLKESFERATSEAKSAFGNGTVFVERFLDKPKHIEVQLLGDNHGNIVHLYERDCSVQRRHQKVVEIAPAKDLPTETRDAMLADAVKLAKSVNYRNAGTAEFLVDQQNRYYFIEINPRIQVEHTITEEITGIDIVAAQIQIAAGATLAQLGLTQDRISTRGFAIQCRITTEDPAKGFQPDTGRIEVYRSAGGNGVRLDGGNGFAGAIITLSCSSSSLELARRKAIRALVEFRIRGLHTNRDFLISVLTHPTFIEGNCWTTFIDDTPQLFDLVGSQNRAQKLLAYMGDLTINGSSIKGQVGEPKLKSEIIIPELYDEAGSKIDVDQPCTKGWRNIILEQGPAAFAKAVREYKGTLVMDTTWRDAHQSLLATRVRTVDLCNIAKETSHGLANLYSLECWGGATFDVAMRFLYEDPWDRLRKMRKLIPNIPFQMLLRGANGVAYSSLPDNAIEHFVEQAKKNGVDIFRVFDALNDVDQLEVGIKAVHKAGGVVEGTVCYSGDMLNPNKKYNLPYYIDLVDKLVSLGIHVLGIKDMAGVLKPHAAKLLIGSIREKYPDLPIHVHTHDSAGTGVTSMVACAQAGADAVDACSDSMSGMTSQPSINALLASLEGSDLDPGLNVHHVRALDTYWSQLRLLYSPFEAHLAGPDPEVYEHEIPGGQLTNMMFQAQQLGLGSQWLETKKAYEAANDLLGDIVKVTPTSKVVGDLAQFMVSNKLTAEDVKSRAKELDFPGSVLEFFEGLMGQPYGGFPEPLRSDALRGRRKLDKRPGLFLEPVDFAKVRRDLAKKYGGPVTECDVASYVMYPKVFEDFKAFQKTFGDMSVLPTKYFLSKPEIGEEFHVELEKGKVLILKLLAIGPLSEHTGQREVFYEMNGEVRQVTVDDKKASVENVSRLKADPGDSSQVGAPMAGVLVELRVHEGSEVKKGDPLAVLSAMKMEMVISAPHNGKVSSLQVRDGDSVDGTDLVCKIVKA</sequence>
<comment type="catalytic activity">
    <reaction evidence="16 18">
        <text>hydrogencarbonate + pyruvate + ATP = oxaloacetate + ADP + phosphate + H(+)</text>
        <dbReference type="Rhea" id="RHEA:20844"/>
        <dbReference type="ChEBI" id="CHEBI:15361"/>
        <dbReference type="ChEBI" id="CHEBI:15378"/>
        <dbReference type="ChEBI" id="CHEBI:16452"/>
        <dbReference type="ChEBI" id="CHEBI:17544"/>
        <dbReference type="ChEBI" id="CHEBI:30616"/>
        <dbReference type="ChEBI" id="CHEBI:43474"/>
        <dbReference type="ChEBI" id="CHEBI:456216"/>
        <dbReference type="EC" id="6.4.1.1"/>
    </reaction>
</comment>
<dbReference type="Gene3D" id="2.40.50.100">
    <property type="match status" value="1"/>
</dbReference>
<keyword evidence="13 18" id="KW-0067">ATP-binding</keyword>
<dbReference type="OrthoDB" id="196847at2759"/>
<keyword evidence="10 21" id="KW-0479">Metal-binding</keyword>
<keyword evidence="12" id="KW-0862">Zinc</keyword>
<evidence type="ECO:0000256" key="12">
    <source>
        <dbReference type="ARBA" id="ARBA00022833"/>
    </source>
</evidence>
<dbReference type="PANTHER" id="PTHR43778:SF2">
    <property type="entry name" value="PYRUVATE CARBOXYLASE, MITOCHONDRIAL"/>
    <property type="match status" value="1"/>
</dbReference>
<dbReference type="Pfam" id="PF00682">
    <property type="entry name" value="HMGL-like"/>
    <property type="match status" value="1"/>
</dbReference>
<dbReference type="FunFam" id="3.10.600.10:FF:000002">
    <property type="entry name" value="Pyruvate carboxylase"/>
    <property type="match status" value="1"/>
</dbReference>
<evidence type="ECO:0000313" key="28">
    <source>
        <dbReference type="EMBL" id="ROV90911.1"/>
    </source>
</evidence>
<dbReference type="InterPro" id="IPR011053">
    <property type="entry name" value="Single_hybrid_motif"/>
</dbReference>
<dbReference type="UniPathway" id="UPA00138"/>
<reference evidence="28 29" key="1">
    <citation type="submission" date="2015-09" db="EMBL/GenBank/DDBJ databases">
        <title>Host preference determinants of Valsa canker pathogens revealed by comparative genomics.</title>
        <authorList>
            <person name="Yin Z."/>
            <person name="Huang L."/>
        </authorList>
    </citation>
    <scope>NUCLEOTIDE SEQUENCE [LARGE SCALE GENOMIC DNA]</scope>
    <source>
        <strain evidence="28 29">03-1</strain>
    </source>
</reference>
<dbReference type="InterPro" id="IPR013785">
    <property type="entry name" value="Aldolase_TIM"/>
</dbReference>
<evidence type="ECO:0000256" key="4">
    <source>
        <dbReference type="ARBA" id="ARBA00004496"/>
    </source>
</evidence>
<evidence type="ECO:0000256" key="5">
    <source>
        <dbReference type="ARBA" id="ARBA00004742"/>
    </source>
</evidence>
<feature type="binding site" evidence="21">
    <location>
        <position position="759"/>
    </location>
    <ligand>
        <name>Mn(2+)</name>
        <dbReference type="ChEBI" id="CHEBI:29035"/>
    </ligand>
</feature>
<dbReference type="PROSITE" id="PS00866">
    <property type="entry name" value="CPSASE_1"/>
    <property type="match status" value="1"/>
</dbReference>
<evidence type="ECO:0000259" key="26">
    <source>
        <dbReference type="PROSITE" id="PS50979"/>
    </source>
</evidence>
<dbReference type="FunFam" id="3.30.470.20:FF:000012">
    <property type="entry name" value="Pyruvate carboxylase"/>
    <property type="match status" value="1"/>
</dbReference>
<keyword evidence="11 18" id="KW-0547">Nucleotide-binding</keyword>
<dbReference type="InterPro" id="IPR003379">
    <property type="entry name" value="Carboxylase_cons_dom"/>
</dbReference>
<evidence type="ECO:0000256" key="8">
    <source>
        <dbReference type="ARBA" id="ARBA00022490"/>
    </source>
</evidence>
<dbReference type="Pfam" id="PF00289">
    <property type="entry name" value="Biotin_carb_N"/>
    <property type="match status" value="1"/>
</dbReference>
<keyword evidence="9 18" id="KW-0436">Ligase</keyword>
<comment type="subcellular location">
    <subcellularLocation>
        <location evidence="4">Cytoplasm</location>
    </subcellularLocation>
</comment>
<dbReference type="EC" id="6.4.1.1" evidence="6 18"/>
<keyword evidence="8" id="KW-0963">Cytoplasm</keyword>
<keyword evidence="14 18" id="KW-0092">Biotin</keyword>
<dbReference type="InterPro" id="IPR005930">
    <property type="entry name" value="Pyruv_COase"/>
</dbReference>
<dbReference type="SUPFAM" id="SSF51569">
    <property type="entry name" value="Aldolase"/>
    <property type="match status" value="1"/>
</dbReference>
<evidence type="ECO:0000256" key="14">
    <source>
        <dbReference type="ARBA" id="ARBA00023267"/>
    </source>
</evidence>
<evidence type="ECO:0000256" key="10">
    <source>
        <dbReference type="ARBA" id="ARBA00022723"/>
    </source>
</evidence>
<feature type="domain" description="ATP-grasp" evidence="25">
    <location>
        <begin position="143"/>
        <end position="340"/>
    </location>
</feature>
<evidence type="ECO:0000256" key="23">
    <source>
        <dbReference type="SAM" id="MobiDB-lite"/>
    </source>
</evidence>
<dbReference type="NCBIfam" id="TIGR01235">
    <property type="entry name" value="pyruv_carbox"/>
    <property type="match status" value="1"/>
</dbReference>
<keyword evidence="7" id="KW-0312">Gluconeogenesis</keyword>